<evidence type="ECO:0000256" key="4">
    <source>
        <dbReference type="ARBA" id="ARBA00022691"/>
    </source>
</evidence>
<dbReference type="PIRSF" id="PIRSF016958">
    <property type="entry name" value="DUF858_MeTrfase_lik"/>
    <property type="match status" value="1"/>
</dbReference>
<dbReference type="GO" id="GO:0005737">
    <property type="term" value="C:cytoplasm"/>
    <property type="evidence" value="ECO:0007669"/>
    <property type="project" value="TreeGrafter"/>
</dbReference>
<evidence type="ECO:0000256" key="7">
    <source>
        <dbReference type="ARBA" id="ARBA00043129"/>
    </source>
</evidence>
<dbReference type="Gene3D" id="3.40.50.150">
    <property type="entry name" value="Vaccinia Virus protein VP39"/>
    <property type="match status" value="1"/>
</dbReference>
<accession>A0A177AMX2</accession>
<dbReference type="GO" id="GO:0032259">
    <property type="term" value="P:methylation"/>
    <property type="evidence" value="ECO:0007669"/>
    <property type="project" value="UniProtKB-KW"/>
</dbReference>
<dbReference type="Proteomes" id="UP000077154">
    <property type="component" value="Unassembled WGS sequence"/>
</dbReference>
<dbReference type="InterPro" id="IPR029063">
    <property type="entry name" value="SAM-dependent_MTases_sf"/>
</dbReference>
<proteinExistence type="inferred from homology"/>
<gene>
    <name evidence="12" type="ORF">VC83_00365</name>
</gene>
<dbReference type="SUPFAM" id="SSF53335">
    <property type="entry name" value="S-adenosyl-L-methionine-dependent methyltransferases"/>
    <property type="match status" value="1"/>
</dbReference>
<sequence>MADTDVSTSTPDAQIDHSASIEYWSGINADVDGMLGGFPHVSRVDLQGSRALMAKLGVLAGKAEGDAKPLGRAVDCGAGIGRITRGLLLSLAEKVDVVEPIKKFTDALADVPGVGEVYNVGLELWKPASGAVYDLVWNQWCVGHLTDLQLVGYLRRCGEALRREEGGKVVGWIVVKENLTSEEDVYDETDSSVTRTEEKFKELFNEAGLKILRTELQRGFPRELYPVRAWALQPMI</sequence>
<dbReference type="Pfam" id="PF05891">
    <property type="entry name" value="Methyltransf_PK"/>
    <property type="match status" value="1"/>
</dbReference>
<feature type="binding site" evidence="11">
    <location>
        <position position="82"/>
    </location>
    <ligand>
        <name>S-adenosyl-L-methionine</name>
        <dbReference type="ChEBI" id="CHEBI:59789"/>
    </ligand>
</feature>
<dbReference type="VEuPathDB" id="FungiDB:GMDG_08415"/>
<protein>
    <recommendedName>
        <fullName evidence="6">Alpha N-terminal protein methyltransferase 1</fullName>
        <ecNumber evidence="5">2.1.1.244</ecNumber>
    </recommendedName>
    <alternativeName>
        <fullName evidence="7">X-Pro-Lys N-terminal protein methyltransferase 1</fullName>
    </alternativeName>
</protein>
<dbReference type="GO" id="GO:0071885">
    <property type="term" value="F:N-terminal protein N-methyltransferase activity"/>
    <property type="evidence" value="ECO:0007669"/>
    <property type="project" value="UniProtKB-EC"/>
</dbReference>
<reference evidence="12" key="1">
    <citation type="submission" date="2016-03" db="EMBL/GenBank/DDBJ databases">
        <title>Updated assembly of Pseudogymnoascus destructans, the fungus causing white-nose syndrome of bats.</title>
        <authorList>
            <person name="Palmer J.M."/>
            <person name="Drees K.P."/>
            <person name="Foster J.T."/>
            <person name="Lindner D.L."/>
        </authorList>
    </citation>
    <scope>NUCLEOTIDE SEQUENCE [LARGE SCALE GENOMIC DNA]</scope>
    <source>
        <strain evidence="12">20631-21</strain>
    </source>
</reference>
<dbReference type="AlphaFoldDB" id="A0A177AMX2"/>
<feature type="binding site" evidence="11">
    <location>
        <position position="77"/>
    </location>
    <ligand>
        <name>S-adenosyl-L-methionine</name>
        <dbReference type="ChEBI" id="CHEBI:59789"/>
    </ligand>
</feature>
<dbReference type="EC" id="2.1.1.244" evidence="5"/>
<name>A0A177AMX2_9PEZI</name>
<evidence type="ECO:0000256" key="10">
    <source>
        <dbReference type="ARBA" id="ARBA00048167"/>
    </source>
</evidence>
<evidence type="ECO:0000256" key="5">
    <source>
        <dbReference type="ARBA" id="ARBA00039112"/>
    </source>
</evidence>
<comment type="catalytic activity">
    <reaction evidence="10">
        <text>N-terminal L-alanyl-L-prolyl-L-lysyl-[protein] + 3 S-adenosyl-L-methionine = N-terminal N,N,N-trimethyl-L-alanyl-L-prolyl-L-lysyl-[protein] + 3 S-adenosyl-L-homocysteine + 3 H(+)</text>
        <dbReference type="Rhea" id="RHEA:54712"/>
        <dbReference type="Rhea" id="RHEA-COMP:13785"/>
        <dbReference type="Rhea" id="RHEA-COMP:13971"/>
        <dbReference type="ChEBI" id="CHEBI:15378"/>
        <dbReference type="ChEBI" id="CHEBI:57856"/>
        <dbReference type="ChEBI" id="CHEBI:59789"/>
        <dbReference type="ChEBI" id="CHEBI:138057"/>
        <dbReference type="ChEBI" id="CHEBI:138315"/>
        <dbReference type="EC" id="2.1.1.244"/>
    </reaction>
</comment>
<dbReference type="OrthoDB" id="1298661at2759"/>
<evidence type="ECO:0000256" key="11">
    <source>
        <dbReference type="PIRSR" id="PIRSR016958-1"/>
    </source>
</evidence>
<dbReference type="CDD" id="cd02440">
    <property type="entry name" value="AdoMet_MTases"/>
    <property type="match status" value="1"/>
</dbReference>
<keyword evidence="2" id="KW-0489">Methyltransferase</keyword>
<dbReference type="PANTHER" id="PTHR12753">
    <property type="entry name" value="AD-003 - RELATED"/>
    <property type="match status" value="1"/>
</dbReference>
<evidence type="ECO:0000313" key="12">
    <source>
        <dbReference type="EMBL" id="OAF62832.1"/>
    </source>
</evidence>
<comment type="catalytic activity">
    <reaction evidence="9">
        <text>N-terminal L-prolyl-L-prolyl-L-lysyl-[protein] + 2 S-adenosyl-L-methionine = N-terminal N,N-dimethyl-L-prolyl-L-prolyl-L-lysyl-[protein] + 2 S-adenosyl-L-homocysteine + 2 H(+)</text>
        <dbReference type="Rhea" id="RHEA:54736"/>
        <dbReference type="Rhea" id="RHEA-COMP:13787"/>
        <dbReference type="Rhea" id="RHEA-COMP:13974"/>
        <dbReference type="ChEBI" id="CHEBI:15378"/>
        <dbReference type="ChEBI" id="CHEBI:57856"/>
        <dbReference type="ChEBI" id="CHEBI:59789"/>
        <dbReference type="ChEBI" id="CHEBI:138059"/>
        <dbReference type="ChEBI" id="CHEBI:138318"/>
        <dbReference type="EC" id="2.1.1.244"/>
    </reaction>
</comment>
<evidence type="ECO:0000256" key="9">
    <source>
        <dbReference type="ARBA" id="ARBA00047885"/>
    </source>
</evidence>
<dbReference type="RefSeq" id="XP_024328103.1">
    <property type="nucleotide sequence ID" value="XM_024464059.1"/>
</dbReference>
<dbReference type="InterPro" id="IPR008576">
    <property type="entry name" value="MeTrfase_NTM1"/>
</dbReference>
<evidence type="ECO:0000256" key="2">
    <source>
        <dbReference type="ARBA" id="ARBA00022603"/>
    </source>
</evidence>
<comment type="catalytic activity">
    <reaction evidence="8">
        <text>N-terminal L-seryl-L-prolyl-L-lysyl-[protein] + 3 S-adenosyl-L-methionine = N-terminal N,N,N-trimethyl-L-seryl-L-prolyl-L-lysyl-[protein] + 3 S-adenosyl-L-homocysteine + 3 H(+)</text>
        <dbReference type="Rhea" id="RHEA:54724"/>
        <dbReference type="Rhea" id="RHEA-COMP:13789"/>
        <dbReference type="Rhea" id="RHEA-COMP:13973"/>
        <dbReference type="ChEBI" id="CHEBI:15378"/>
        <dbReference type="ChEBI" id="CHEBI:57856"/>
        <dbReference type="ChEBI" id="CHEBI:59789"/>
        <dbReference type="ChEBI" id="CHEBI:138061"/>
        <dbReference type="ChEBI" id="CHEBI:138317"/>
        <dbReference type="EC" id="2.1.1.244"/>
    </reaction>
</comment>
<evidence type="ECO:0000256" key="6">
    <source>
        <dbReference type="ARBA" id="ARBA00039449"/>
    </source>
</evidence>
<keyword evidence="3" id="KW-0808">Transferase</keyword>
<dbReference type="eggNOG" id="KOG3178">
    <property type="taxonomic scope" value="Eukaryota"/>
</dbReference>
<organism evidence="12">
    <name type="scientific">Pseudogymnoascus destructans</name>
    <dbReference type="NCBI Taxonomy" id="655981"/>
    <lineage>
        <taxon>Eukaryota</taxon>
        <taxon>Fungi</taxon>
        <taxon>Dikarya</taxon>
        <taxon>Ascomycota</taxon>
        <taxon>Pezizomycotina</taxon>
        <taxon>Leotiomycetes</taxon>
        <taxon>Thelebolales</taxon>
        <taxon>Thelebolaceae</taxon>
        <taxon>Pseudogymnoascus</taxon>
    </lineage>
</organism>
<evidence type="ECO:0000256" key="8">
    <source>
        <dbReference type="ARBA" id="ARBA00047306"/>
    </source>
</evidence>
<dbReference type="EMBL" id="KV441386">
    <property type="protein sequence ID" value="OAF62832.1"/>
    <property type="molecule type" value="Genomic_DNA"/>
</dbReference>
<feature type="binding site" evidence="11">
    <location>
        <position position="139"/>
    </location>
    <ligand>
        <name>S-adenosyl-L-methionine</name>
        <dbReference type="ChEBI" id="CHEBI:59789"/>
    </ligand>
</feature>
<keyword evidence="4 11" id="KW-0949">S-adenosyl-L-methionine</keyword>
<comment type="similarity">
    <text evidence="1">Belongs to the methyltransferase superfamily. NTM1 family.</text>
</comment>
<dbReference type="GeneID" id="36283463"/>
<dbReference type="PANTHER" id="PTHR12753:SF0">
    <property type="entry name" value="ALPHA N-TERMINAL PROTEIN METHYLTRANSFERASE 1"/>
    <property type="match status" value="1"/>
</dbReference>
<evidence type="ECO:0000256" key="3">
    <source>
        <dbReference type="ARBA" id="ARBA00022679"/>
    </source>
</evidence>
<evidence type="ECO:0000256" key="1">
    <source>
        <dbReference type="ARBA" id="ARBA00009059"/>
    </source>
</evidence>